<sequence length="62" mass="6919">MQDQDAWTDPSLVTGKKTGSHGCPSMAAFFFQGFEELSKDFLPLVAVRTRAFLAWIEGPRLD</sequence>
<dbReference type="AlphaFoldDB" id="A0A839U7U7"/>
<proteinExistence type="predicted"/>
<keyword evidence="2" id="KW-1185">Reference proteome</keyword>
<gene>
    <name evidence="1" type="ORF">FHS21_001463</name>
</gene>
<reference evidence="1 2" key="1">
    <citation type="submission" date="2020-08" db="EMBL/GenBank/DDBJ databases">
        <title>Genomic Encyclopedia of Type Strains, Phase III (KMG-III): the genomes of soil and plant-associated and newly described type strains.</title>
        <authorList>
            <person name="Whitman W."/>
        </authorList>
    </citation>
    <scope>NUCLEOTIDE SEQUENCE [LARGE SCALE GENOMIC DNA]</scope>
    <source>
        <strain evidence="1 2">CECT 7015</strain>
    </source>
</reference>
<dbReference type="EMBL" id="JACHXN010000003">
    <property type="protein sequence ID" value="MBB3145062.1"/>
    <property type="molecule type" value="Genomic_DNA"/>
</dbReference>
<dbReference type="Proteomes" id="UP000554520">
    <property type="component" value="Unassembled WGS sequence"/>
</dbReference>
<evidence type="ECO:0000313" key="2">
    <source>
        <dbReference type="Proteomes" id="UP000554520"/>
    </source>
</evidence>
<protein>
    <submittedName>
        <fullName evidence="1">Uncharacterized protein</fullName>
    </submittedName>
</protein>
<evidence type="ECO:0000313" key="1">
    <source>
        <dbReference type="EMBL" id="MBB3145062.1"/>
    </source>
</evidence>
<comment type="caution">
    <text evidence="1">The sequence shown here is derived from an EMBL/GenBank/DDBJ whole genome shotgun (WGS) entry which is preliminary data.</text>
</comment>
<organism evidence="1 2">
    <name type="scientific">Phyllobacterium trifolii</name>
    <dbReference type="NCBI Taxonomy" id="300193"/>
    <lineage>
        <taxon>Bacteria</taxon>
        <taxon>Pseudomonadati</taxon>
        <taxon>Pseudomonadota</taxon>
        <taxon>Alphaproteobacteria</taxon>
        <taxon>Hyphomicrobiales</taxon>
        <taxon>Phyllobacteriaceae</taxon>
        <taxon>Phyllobacterium</taxon>
    </lineage>
</organism>
<accession>A0A839U7U7</accession>
<name>A0A839U7U7_9HYPH</name>